<comment type="similarity">
    <text evidence="5">Belongs to the L2HGDH family.</text>
</comment>
<dbReference type="InterPro" id="IPR036188">
    <property type="entry name" value="FAD/NAD-bd_sf"/>
</dbReference>
<keyword evidence="8" id="KW-1185">Reference proteome</keyword>
<dbReference type="RefSeq" id="WP_345532418.1">
    <property type="nucleotide sequence ID" value="NZ_BAABLD010000008.1"/>
</dbReference>
<reference evidence="8" key="1">
    <citation type="journal article" date="2019" name="Int. J. Syst. Evol. Microbiol.">
        <title>The Global Catalogue of Microorganisms (GCM) 10K type strain sequencing project: providing services to taxonomists for standard genome sequencing and annotation.</title>
        <authorList>
            <consortium name="The Broad Institute Genomics Platform"/>
            <consortium name="The Broad Institute Genome Sequencing Center for Infectious Disease"/>
            <person name="Wu L."/>
            <person name="Ma J."/>
        </authorList>
    </citation>
    <scope>NUCLEOTIDE SEQUENCE [LARGE SCALE GENOMIC DNA]</scope>
    <source>
        <strain evidence="8">JCM 18715</strain>
    </source>
</reference>
<dbReference type="EMBL" id="BAABLD010000008">
    <property type="protein sequence ID" value="GAA5163752.1"/>
    <property type="molecule type" value="Genomic_DNA"/>
</dbReference>
<evidence type="ECO:0000256" key="3">
    <source>
        <dbReference type="ARBA" id="ARBA00022827"/>
    </source>
</evidence>
<evidence type="ECO:0000256" key="2">
    <source>
        <dbReference type="ARBA" id="ARBA00022630"/>
    </source>
</evidence>
<keyword evidence="4" id="KW-0560">Oxidoreductase</keyword>
<dbReference type="Gene3D" id="3.50.50.60">
    <property type="entry name" value="FAD/NAD(P)-binding domain"/>
    <property type="match status" value="1"/>
</dbReference>
<comment type="cofactor">
    <cofactor evidence="1">
        <name>FAD</name>
        <dbReference type="ChEBI" id="CHEBI:57692"/>
    </cofactor>
</comment>
<gene>
    <name evidence="7" type="ORF">GCM10025770_16450</name>
</gene>
<keyword evidence="3" id="KW-0274">FAD</keyword>
<evidence type="ECO:0000256" key="1">
    <source>
        <dbReference type="ARBA" id="ARBA00001974"/>
    </source>
</evidence>
<dbReference type="PANTHER" id="PTHR43104:SF4">
    <property type="entry name" value="L-2-HYDROXYGLUTARATE DEHYDROGENASE, MITOCHONDRIAL"/>
    <property type="match status" value="1"/>
</dbReference>
<evidence type="ECO:0000256" key="5">
    <source>
        <dbReference type="ARBA" id="ARBA00037941"/>
    </source>
</evidence>
<sequence length="373" mass="39741">MQREHTGAVVIGAGVVGLACARALAQSGIETIIIEQHGGIGQETSSRNSEVIHAGIYYPAGSLKSRLCTEGRVRLYEFCEARGIPFKRCGKLVVATQDSHEQKLEQLQRHAIENGVADTVVIPARQAISMEPQLKCSAALYSPSTGIIDSHALMLALLGDAEAGGASLALHSQILAGRKESDTIQLHVRCGDEDMLISSGIVINAAGLWAPGLARRLEGLSGNAIPHTWLAKGNYYSLSGRAPFSRLIYPVPEPGGLGVHLTLDMGGQARFGPDVQWVDAIDYSVDPARSRGFYAEIRKYWPSLSEGALAPAYCGIRPKLSGPGDAAADFWIQHCDKHGMPGLINLFGIESPGLTSCLAIADEVCRLLALKPS</sequence>
<dbReference type="Pfam" id="PF01266">
    <property type="entry name" value="DAO"/>
    <property type="match status" value="1"/>
</dbReference>
<dbReference type="Proteomes" id="UP001500547">
    <property type="component" value="Unassembled WGS sequence"/>
</dbReference>
<feature type="domain" description="FAD dependent oxidoreductase" evidence="6">
    <location>
        <begin position="9"/>
        <end position="366"/>
    </location>
</feature>
<name>A0ABP9QLE0_9RHOO</name>
<dbReference type="PROSITE" id="PS51257">
    <property type="entry name" value="PROKAR_LIPOPROTEIN"/>
    <property type="match status" value="1"/>
</dbReference>
<evidence type="ECO:0000313" key="7">
    <source>
        <dbReference type="EMBL" id="GAA5163752.1"/>
    </source>
</evidence>
<dbReference type="PANTHER" id="PTHR43104">
    <property type="entry name" value="L-2-HYDROXYGLUTARATE DEHYDROGENASE, MITOCHONDRIAL"/>
    <property type="match status" value="1"/>
</dbReference>
<accession>A0ABP9QLE0</accession>
<evidence type="ECO:0000313" key="8">
    <source>
        <dbReference type="Proteomes" id="UP001500547"/>
    </source>
</evidence>
<proteinExistence type="inferred from homology"/>
<protein>
    <submittedName>
        <fullName evidence="7">NAD(P)/FAD-dependent oxidoreductase</fullName>
    </submittedName>
</protein>
<dbReference type="InterPro" id="IPR006076">
    <property type="entry name" value="FAD-dep_OxRdtase"/>
</dbReference>
<evidence type="ECO:0000256" key="4">
    <source>
        <dbReference type="ARBA" id="ARBA00023002"/>
    </source>
</evidence>
<comment type="caution">
    <text evidence="7">The sequence shown here is derived from an EMBL/GenBank/DDBJ whole genome shotgun (WGS) entry which is preliminary data.</text>
</comment>
<evidence type="ECO:0000259" key="6">
    <source>
        <dbReference type="Pfam" id="PF01266"/>
    </source>
</evidence>
<dbReference type="SUPFAM" id="SSF51905">
    <property type="entry name" value="FAD/NAD(P)-binding domain"/>
    <property type="match status" value="1"/>
</dbReference>
<organism evidence="7 8">
    <name type="scientific">Viridibacterium curvum</name>
    <dbReference type="NCBI Taxonomy" id="1101404"/>
    <lineage>
        <taxon>Bacteria</taxon>
        <taxon>Pseudomonadati</taxon>
        <taxon>Pseudomonadota</taxon>
        <taxon>Betaproteobacteria</taxon>
        <taxon>Rhodocyclales</taxon>
        <taxon>Rhodocyclaceae</taxon>
        <taxon>Viridibacterium</taxon>
    </lineage>
</organism>
<keyword evidence="2" id="KW-0285">Flavoprotein</keyword>
<dbReference type="Gene3D" id="3.30.9.10">
    <property type="entry name" value="D-Amino Acid Oxidase, subunit A, domain 2"/>
    <property type="match status" value="1"/>
</dbReference>